<dbReference type="GO" id="GO:0034480">
    <property type="term" value="F:phosphatidylcholine phospholipase C activity"/>
    <property type="evidence" value="ECO:0007669"/>
    <property type="project" value="UniProtKB-EC"/>
</dbReference>
<dbReference type="SUPFAM" id="SSF53649">
    <property type="entry name" value="Alkaline phosphatase-like"/>
    <property type="match status" value="1"/>
</dbReference>
<comment type="catalytic activity">
    <reaction evidence="7">
        <text>a 1,2-diacyl-sn-glycero-3-phosphocholine + H2O = phosphocholine + a 1,2-diacyl-sn-glycerol + H(+)</text>
        <dbReference type="Rhea" id="RHEA:10604"/>
        <dbReference type="ChEBI" id="CHEBI:15377"/>
        <dbReference type="ChEBI" id="CHEBI:15378"/>
        <dbReference type="ChEBI" id="CHEBI:17815"/>
        <dbReference type="ChEBI" id="CHEBI:57643"/>
        <dbReference type="ChEBI" id="CHEBI:295975"/>
        <dbReference type="EC" id="3.1.4.3"/>
    </reaction>
    <physiologicalReaction direction="left-to-right" evidence="7">
        <dbReference type="Rhea" id="RHEA:10605"/>
    </physiologicalReaction>
</comment>
<evidence type="ECO:0000256" key="6">
    <source>
        <dbReference type="ARBA" id="ARBA00023026"/>
    </source>
</evidence>
<dbReference type="InterPro" id="IPR007312">
    <property type="entry name" value="Phosphoesterase"/>
</dbReference>
<keyword evidence="4" id="KW-0964">Secreted</keyword>
<evidence type="ECO:0000256" key="2">
    <source>
        <dbReference type="ARBA" id="ARBA00009717"/>
    </source>
</evidence>
<dbReference type="PROSITE" id="PS51318">
    <property type="entry name" value="TAT"/>
    <property type="match status" value="1"/>
</dbReference>
<dbReference type="InterPro" id="IPR017850">
    <property type="entry name" value="Alkaline_phosphatase_core_sf"/>
</dbReference>
<keyword evidence="5" id="KW-0378">Hydrolase</keyword>
<proteinExistence type="inferred from homology"/>
<dbReference type="InterPro" id="IPR006311">
    <property type="entry name" value="TAT_signal"/>
</dbReference>
<keyword evidence="4" id="KW-0134">Cell wall</keyword>
<organism evidence="9">
    <name type="scientific">Agromyces sp. G08B096</name>
    <dbReference type="NCBI Taxonomy" id="3156399"/>
    <lineage>
        <taxon>Bacteria</taxon>
        <taxon>Bacillati</taxon>
        <taxon>Actinomycetota</taxon>
        <taxon>Actinomycetes</taxon>
        <taxon>Micrococcales</taxon>
        <taxon>Microbacteriaceae</taxon>
        <taxon>Agromyces</taxon>
    </lineage>
</organism>
<evidence type="ECO:0000256" key="4">
    <source>
        <dbReference type="ARBA" id="ARBA00022512"/>
    </source>
</evidence>
<dbReference type="Pfam" id="PF10518">
    <property type="entry name" value="TAT_signal"/>
    <property type="match status" value="1"/>
</dbReference>
<feature type="region of interest" description="Disordered" evidence="8">
    <location>
        <begin position="516"/>
        <end position="547"/>
    </location>
</feature>
<dbReference type="EMBL" id="CP158374">
    <property type="protein sequence ID" value="XBX83689.1"/>
    <property type="molecule type" value="Genomic_DNA"/>
</dbReference>
<dbReference type="AlphaFoldDB" id="A0AAU7WB63"/>
<dbReference type="Gene3D" id="3.40.720.10">
    <property type="entry name" value="Alkaline Phosphatase, subunit A"/>
    <property type="match status" value="2"/>
</dbReference>
<keyword evidence="6" id="KW-0843">Virulence</keyword>
<evidence type="ECO:0000256" key="8">
    <source>
        <dbReference type="SAM" id="MobiDB-lite"/>
    </source>
</evidence>
<dbReference type="PANTHER" id="PTHR31956">
    <property type="entry name" value="NON-SPECIFIC PHOSPHOLIPASE C4-RELATED"/>
    <property type="match status" value="1"/>
</dbReference>
<comment type="subcellular location">
    <subcellularLocation>
        <location evidence="1">Secreted</location>
        <location evidence="1">Cell wall</location>
    </subcellularLocation>
</comment>
<evidence type="ECO:0000313" key="9">
    <source>
        <dbReference type="EMBL" id="XBX83689.1"/>
    </source>
</evidence>
<accession>A0AAU7WB63</accession>
<feature type="compositionally biased region" description="Basic and acidic residues" evidence="8">
    <location>
        <begin position="7"/>
        <end position="21"/>
    </location>
</feature>
<dbReference type="RefSeq" id="WP_350349690.1">
    <property type="nucleotide sequence ID" value="NZ_CP158374.1"/>
</dbReference>
<protein>
    <recommendedName>
        <fullName evidence="3">phospholipase C</fullName>
        <ecNumber evidence="3">3.1.4.3</ecNumber>
    </recommendedName>
</protein>
<gene>
    <name evidence="9" type="ORF">ABIQ69_07235</name>
</gene>
<feature type="region of interest" description="Disordered" evidence="8">
    <location>
        <begin position="1"/>
        <end position="21"/>
    </location>
</feature>
<reference evidence="9" key="1">
    <citation type="submission" date="2024-05" db="EMBL/GenBank/DDBJ databases">
        <authorList>
            <person name="Yu L."/>
        </authorList>
    </citation>
    <scope>NUCLEOTIDE SEQUENCE</scope>
    <source>
        <strain evidence="9">G08B096</strain>
    </source>
</reference>
<evidence type="ECO:0000256" key="1">
    <source>
        <dbReference type="ARBA" id="ARBA00004191"/>
    </source>
</evidence>
<evidence type="ECO:0000256" key="3">
    <source>
        <dbReference type="ARBA" id="ARBA00012018"/>
    </source>
</evidence>
<dbReference type="EC" id="3.1.4.3" evidence="3"/>
<evidence type="ECO:0000256" key="7">
    <source>
        <dbReference type="ARBA" id="ARBA00048421"/>
    </source>
</evidence>
<dbReference type="Pfam" id="PF04185">
    <property type="entry name" value="Phosphoesterase"/>
    <property type="match status" value="1"/>
</dbReference>
<name>A0AAU7WB63_9MICO</name>
<comment type="similarity">
    <text evidence="2">Belongs to the bacterial phospholipase C family.</text>
</comment>
<evidence type="ECO:0000256" key="5">
    <source>
        <dbReference type="ARBA" id="ARBA00022801"/>
    </source>
</evidence>
<dbReference type="GO" id="GO:0009395">
    <property type="term" value="P:phospholipid catabolic process"/>
    <property type="evidence" value="ECO:0007669"/>
    <property type="project" value="TreeGrafter"/>
</dbReference>
<sequence length="591" mass="63722">MAAARGSRPDDGADESESARRASRRDFLKIGGAAAAGAVVGGGAGAAIGAAIGHARGFAEGADDFAALNPREEAGFDHLVVVMGENRSFDNLLGWLYTPDDVPDGQRFDGLAFGEYANPAPDGTSVPAHVYEGATDDVMGRPNPDPGEEYPHVNTQLFGIFDPADNADVEVGDTRAPFNAPPAGQTPTMDGFLLDYHADFSRRKKGAAPTPAEANQIMGSFSPEMLPVLSTLAKNFAVFDAWHCAVPSQTFCNRSFFHASTSHGFVTNKHGGGYGKWLDAPAAPTVFNRLEEAGLSWRIYFDELQLVSFTGVLHAPVLEPYWRTDHFATMEQFFDDVRTGNLPAYAFVEPRMIYNHNDFHPPFGKLRESEVDGTEVIDSAVSDVRAGELLIHRIYEAVKTSASPEGSNAVNTLLLITFDEHGGTYDHVPPPEATPPHEGGEPGEMGFTFDRLGCRVPAIAVSAYTRAGTIVHDEMHHAAVISTLSRLHGLKPLTRRDAGANDLFGVVNLDRPRHPSTWPSTTPQYVPPNPEATAPHPAHAHKDKPLSPPARGLIGLLLARFGRADEPEPETFAEAYELLHRHGEGLFGVQG</sequence>
<dbReference type="InterPro" id="IPR019546">
    <property type="entry name" value="TAT_signal_bac_arc"/>
</dbReference>
<dbReference type="PANTHER" id="PTHR31956:SF1">
    <property type="entry name" value="NON-SPECIFIC PHOSPHOLIPASE C1"/>
    <property type="match status" value="1"/>
</dbReference>